<dbReference type="Gene3D" id="3.40.50.720">
    <property type="entry name" value="NAD(P)-binding Rossmann-like Domain"/>
    <property type="match status" value="1"/>
</dbReference>
<dbReference type="PANTHER" id="PTHR12126:SF16">
    <property type="entry name" value="MIOREX COMPLEX COMPONENT 2"/>
    <property type="match status" value="1"/>
</dbReference>
<dbReference type="AlphaFoldDB" id="A0AA52EG50"/>
<keyword evidence="3" id="KW-1185">Reference proteome</keyword>
<accession>A0AA52EG50</accession>
<gene>
    <name evidence="2" type="ORF">QGN29_10170</name>
</gene>
<dbReference type="InterPro" id="IPR036291">
    <property type="entry name" value="NAD(P)-bd_dom_sf"/>
</dbReference>
<dbReference type="KEGG" id="tmk:QGN29_10170"/>
<evidence type="ECO:0000259" key="1">
    <source>
        <dbReference type="Pfam" id="PF01370"/>
    </source>
</evidence>
<dbReference type="SUPFAM" id="SSF51735">
    <property type="entry name" value="NAD(P)-binding Rossmann-fold domains"/>
    <property type="match status" value="1"/>
</dbReference>
<dbReference type="EMBL" id="CP123872">
    <property type="protein sequence ID" value="WND01917.1"/>
    <property type="molecule type" value="Genomic_DNA"/>
</dbReference>
<reference evidence="2" key="1">
    <citation type="submission" date="2023-04" db="EMBL/GenBank/DDBJ databases">
        <title>Complete genome sequence of Temperatibacter marinus.</title>
        <authorList>
            <person name="Rong J.-C."/>
            <person name="Yi M.-L."/>
            <person name="Zhao Q."/>
        </authorList>
    </citation>
    <scope>NUCLEOTIDE SEQUENCE</scope>
    <source>
        <strain evidence="2">NBRC 110045</strain>
    </source>
</reference>
<dbReference type="Proteomes" id="UP001268683">
    <property type="component" value="Chromosome"/>
</dbReference>
<dbReference type="GO" id="GO:0044877">
    <property type="term" value="F:protein-containing complex binding"/>
    <property type="evidence" value="ECO:0007669"/>
    <property type="project" value="TreeGrafter"/>
</dbReference>
<protein>
    <submittedName>
        <fullName evidence="2">NAD(P)-dependent oxidoreductase</fullName>
    </submittedName>
</protein>
<feature type="domain" description="NAD-dependent epimerase/dehydratase" evidence="1">
    <location>
        <begin position="10"/>
        <end position="200"/>
    </location>
</feature>
<dbReference type="InterPro" id="IPR001509">
    <property type="entry name" value="Epimerase_deHydtase"/>
</dbReference>
<evidence type="ECO:0000313" key="2">
    <source>
        <dbReference type="EMBL" id="WND01917.1"/>
    </source>
</evidence>
<sequence>MPSDFNKTVALTGATGFLGAYLIDHLVTEGYHVRALTRRPQKEKDGVTWVTGDVELPESLSLLAQGASIFIHGAGLTKALSLEGFRRVNKMGAWNALQAAKHSKVKKFIMISSMAAREPSLSHYALSKWEGDQALHTFKWPFDWMIIRPGGIYGPGDYEFLPMFKMAKQGFLFAAGSQNNRFALIHADDMARMIVQQLSEDFNQSTIEGGDANSQGYTAQDLKNRVAPLYPNGQIKTLTIPWLVLKLIGYINSLKAILTRKPELLSHKKINELTHSDWTVQSPPPFPFKPKYTLEEGFSETINWYKQKNLL</sequence>
<evidence type="ECO:0000313" key="3">
    <source>
        <dbReference type="Proteomes" id="UP001268683"/>
    </source>
</evidence>
<dbReference type="Pfam" id="PF01370">
    <property type="entry name" value="Epimerase"/>
    <property type="match status" value="1"/>
</dbReference>
<dbReference type="RefSeq" id="WP_310797747.1">
    <property type="nucleotide sequence ID" value="NZ_CP123872.1"/>
</dbReference>
<name>A0AA52EG50_9PROT</name>
<dbReference type="PANTHER" id="PTHR12126">
    <property type="entry name" value="NADH-UBIQUINONE OXIDOREDUCTASE 39 KDA SUBUNIT-RELATED"/>
    <property type="match status" value="1"/>
</dbReference>
<organism evidence="2 3">
    <name type="scientific">Temperatibacter marinus</name>
    <dbReference type="NCBI Taxonomy" id="1456591"/>
    <lineage>
        <taxon>Bacteria</taxon>
        <taxon>Pseudomonadati</taxon>
        <taxon>Pseudomonadota</taxon>
        <taxon>Alphaproteobacteria</taxon>
        <taxon>Kordiimonadales</taxon>
        <taxon>Temperatibacteraceae</taxon>
        <taxon>Temperatibacter</taxon>
    </lineage>
</organism>
<proteinExistence type="predicted"/>
<dbReference type="InterPro" id="IPR051207">
    <property type="entry name" value="ComplexI_NDUFA9_subunit"/>
</dbReference>